<comment type="similarity">
    <text evidence="1">Belongs to the PrpD family.</text>
</comment>
<dbReference type="SUPFAM" id="SSF103378">
    <property type="entry name" value="2-methylcitrate dehydratase PrpD"/>
    <property type="match status" value="1"/>
</dbReference>
<dbReference type="InterPro" id="IPR005656">
    <property type="entry name" value="MmgE_PrpD"/>
</dbReference>
<dbReference type="InterPro" id="IPR042188">
    <property type="entry name" value="MmgE/PrpD_sf_2"/>
</dbReference>
<protein>
    <recommendedName>
        <fullName evidence="6">MmgE/PrpD family protein</fullName>
    </recommendedName>
</protein>
<dbReference type="PANTHER" id="PTHR16943">
    <property type="entry name" value="2-METHYLCITRATE DEHYDRATASE-RELATED"/>
    <property type="match status" value="1"/>
</dbReference>
<dbReference type="EMBL" id="QCZG01000041">
    <property type="protein sequence ID" value="PWA08139.1"/>
    <property type="molecule type" value="Genomic_DNA"/>
</dbReference>
<evidence type="ECO:0000313" key="5">
    <source>
        <dbReference type="Proteomes" id="UP000245998"/>
    </source>
</evidence>
<dbReference type="InterPro" id="IPR042183">
    <property type="entry name" value="MmgE/PrpD_sf_1"/>
</dbReference>
<evidence type="ECO:0000259" key="2">
    <source>
        <dbReference type="Pfam" id="PF03972"/>
    </source>
</evidence>
<reference evidence="4 5" key="1">
    <citation type="submission" date="2018-04" db="EMBL/GenBank/DDBJ databases">
        <title>Camelliibacillus theae gen. nov., sp. nov., isolated from Pu'er tea.</title>
        <authorList>
            <person name="Niu L."/>
        </authorList>
    </citation>
    <scope>NUCLEOTIDE SEQUENCE [LARGE SCALE GENOMIC DNA]</scope>
    <source>
        <strain evidence="4 5">T8</strain>
    </source>
</reference>
<dbReference type="Pfam" id="PF19305">
    <property type="entry name" value="MmgE_PrpD_C"/>
    <property type="match status" value="1"/>
</dbReference>
<name>A0A2U1JT69_9BACI</name>
<dbReference type="AlphaFoldDB" id="A0A2U1JT69"/>
<evidence type="ECO:0000313" key="4">
    <source>
        <dbReference type="EMBL" id="PWA08139.1"/>
    </source>
</evidence>
<gene>
    <name evidence="4" type="ORF">DCC39_15545</name>
</gene>
<feature type="domain" description="MmgE/PrpD C-terminal" evidence="3">
    <location>
        <begin position="264"/>
        <end position="421"/>
    </location>
</feature>
<sequence>MVTKQLVKRILNTNYEDLPDRVIEHAKKSLLNWLGVTIGAIDHETIDILMDVIQENNQSTEVTVLGRNRKTDLLSAVLINGTSSHIFDFDDTHLPTIHHPSGPVAPVVFALGEKYHFSPKALIHAFIIGCETELRISNAIYPSHYQLGYHITGSTGAFGAAAAASVLLNLDEDRTAMALGIAGTQSFGLREMFGTMTKSFHPGKAAQNGLLAALLAQKGFTSSQQVIEAKRGFANVYSPERDLTQILDKWGEVWEFEKNAFKPYACGIVLHPAIDACIKLSEIAKPEDVKEIILNVHPYVLELTAKENPQTGLEGKFSIYHAAAIAFLEKDASEAQFKEDKVLAPQTIDFRKKIRPVVNENIAKDMVKATLKTYKGFSHNVTIEHATGSLENPMTQQMINRKFTKLCQEHLQIEAIQELINKMMNLENVPSLTDVLSIINNN</sequence>
<dbReference type="InterPro" id="IPR036148">
    <property type="entry name" value="MmgE/PrpD_sf"/>
</dbReference>
<dbReference type="RefSeq" id="WP_116555820.1">
    <property type="nucleotide sequence ID" value="NZ_QCZG01000041.1"/>
</dbReference>
<evidence type="ECO:0000259" key="3">
    <source>
        <dbReference type="Pfam" id="PF19305"/>
    </source>
</evidence>
<keyword evidence="5" id="KW-1185">Reference proteome</keyword>
<dbReference type="Proteomes" id="UP000245998">
    <property type="component" value="Unassembled WGS sequence"/>
</dbReference>
<dbReference type="GO" id="GO:0016829">
    <property type="term" value="F:lyase activity"/>
    <property type="evidence" value="ECO:0007669"/>
    <property type="project" value="InterPro"/>
</dbReference>
<evidence type="ECO:0000256" key="1">
    <source>
        <dbReference type="ARBA" id="ARBA00006174"/>
    </source>
</evidence>
<dbReference type="Gene3D" id="3.30.1330.120">
    <property type="entry name" value="2-methylcitrate dehydratase PrpD"/>
    <property type="match status" value="1"/>
</dbReference>
<dbReference type="InterPro" id="IPR045336">
    <property type="entry name" value="MmgE_PrpD_N"/>
</dbReference>
<accession>A0A2U1JT69</accession>
<dbReference type="Gene3D" id="1.10.4100.10">
    <property type="entry name" value="2-methylcitrate dehydratase PrpD"/>
    <property type="match status" value="1"/>
</dbReference>
<dbReference type="OrthoDB" id="9795089at2"/>
<comment type="caution">
    <text evidence="4">The sequence shown here is derived from an EMBL/GenBank/DDBJ whole genome shotgun (WGS) entry which is preliminary data.</text>
</comment>
<evidence type="ECO:0008006" key="6">
    <source>
        <dbReference type="Google" id="ProtNLM"/>
    </source>
</evidence>
<feature type="domain" description="MmgE/PrpD N-terminal" evidence="2">
    <location>
        <begin position="5"/>
        <end position="244"/>
    </location>
</feature>
<dbReference type="Pfam" id="PF03972">
    <property type="entry name" value="MmgE_PrpD_N"/>
    <property type="match status" value="1"/>
</dbReference>
<organism evidence="4 5">
    <name type="scientific">Pueribacillus theae</name>
    <dbReference type="NCBI Taxonomy" id="2171751"/>
    <lineage>
        <taxon>Bacteria</taxon>
        <taxon>Bacillati</taxon>
        <taxon>Bacillota</taxon>
        <taxon>Bacilli</taxon>
        <taxon>Bacillales</taxon>
        <taxon>Bacillaceae</taxon>
        <taxon>Pueribacillus</taxon>
    </lineage>
</organism>
<proteinExistence type="inferred from homology"/>
<dbReference type="InterPro" id="IPR045337">
    <property type="entry name" value="MmgE_PrpD_C"/>
</dbReference>
<dbReference type="PANTHER" id="PTHR16943:SF8">
    <property type="entry name" value="2-METHYLCITRATE DEHYDRATASE"/>
    <property type="match status" value="1"/>
</dbReference>